<feature type="compositionally biased region" description="Basic and acidic residues" evidence="4">
    <location>
        <begin position="25"/>
        <end position="36"/>
    </location>
</feature>
<organism evidence="7 8">
    <name type="scientific">Alicycliphilus denitrificans</name>
    <dbReference type="NCBI Taxonomy" id="179636"/>
    <lineage>
        <taxon>Bacteria</taxon>
        <taxon>Pseudomonadati</taxon>
        <taxon>Pseudomonadota</taxon>
        <taxon>Betaproteobacteria</taxon>
        <taxon>Burkholderiales</taxon>
        <taxon>Comamonadaceae</taxon>
        <taxon>Alicycliphilus</taxon>
    </lineage>
</organism>
<evidence type="ECO:0000313" key="7">
    <source>
        <dbReference type="EMBL" id="RKJ98948.1"/>
    </source>
</evidence>
<dbReference type="SUPFAM" id="SSF55781">
    <property type="entry name" value="GAF domain-like"/>
    <property type="match status" value="1"/>
</dbReference>
<dbReference type="Gene3D" id="3.30.450.40">
    <property type="match status" value="1"/>
</dbReference>
<reference evidence="7 8" key="1">
    <citation type="submission" date="2018-09" db="EMBL/GenBank/DDBJ databases">
        <title>Genome comparison of Alicycliphilus sp. BQ1, a polyurethanolytic bacterium, with its closest phylogenetic relatives Alicycliphilus denitrificans BC and K601, unable to attack polyurethane.</title>
        <authorList>
            <person name="Loza-Tavera H."/>
            <person name="Lozano L."/>
            <person name="Cevallos M."/>
            <person name="Maya-Lucas O."/>
            <person name="Garcia-Mena J."/>
            <person name="Hernandez J."/>
        </authorList>
    </citation>
    <scope>NUCLEOTIDE SEQUENCE [LARGE SCALE GENOMIC DNA]</scope>
    <source>
        <strain evidence="7 8">BQ1</strain>
    </source>
</reference>
<keyword evidence="2" id="KW-0238">DNA-binding</keyword>
<dbReference type="AlphaFoldDB" id="A0A3R7F172"/>
<evidence type="ECO:0000313" key="8">
    <source>
        <dbReference type="Proteomes" id="UP000216225"/>
    </source>
</evidence>
<dbReference type="PANTHER" id="PTHR30136:SF33">
    <property type="entry name" value="TRANSCRIPTIONAL REGULATORY PROTEIN"/>
    <property type="match status" value="1"/>
</dbReference>
<evidence type="ECO:0000259" key="6">
    <source>
        <dbReference type="PROSITE" id="PS51078"/>
    </source>
</evidence>
<dbReference type="InterPro" id="IPR050707">
    <property type="entry name" value="HTH_MetabolicPath_Reg"/>
</dbReference>
<dbReference type="SUPFAM" id="SSF46785">
    <property type="entry name" value="Winged helix' DNA-binding domain"/>
    <property type="match status" value="1"/>
</dbReference>
<dbReference type="GO" id="GO:0003700">
    <property type="term" value="F:DNA-binding transcription factor activity"/>
    <property type="evidence" value="ECO:0007669"/>
    <property type="project" value="TreeGrafter"/>
</dbReference>
<keyword evidence="3" id="KW-0804">Transcription</keyword>
<dbReference type="PANTHER" id="PTHR30136">
    <property type="entry name" value="HELIX-TURN-HELIX TRANSCRIPTIONAL REGULATOR, ICLR FAMILY"/>
    <property type="match status" value="1"/>
</dbReference>
<dbReference type="PROSITE" id="PS51077">
    <property type="entry name" value="HTH_ICLR"/>
    <property type="match status" value="1"/>
</dbReference>
<dbReference type="PROSITE" id="PS51078">
    <property type="entry name" value="ICLR_ED"/>
    <property type="match status" value="1"/>
</dbReference>
<feature type="domain" description="HTH iclR-type" evidence="5">
    <location>
        <begin position="62"/>
        <end position="124"/>
    </location>
</feature>
<evidence type="ECO:0000256" key="3">
    <source>
        <dbReference type="ARBA" id="ARBA00023163"/>
    </source>
</evidence>
<dbReference type="Gene3D" id="1.10.10.10">
    <property type="entry name" value="Winged helix-like DNA-binding domain superfamily/Winged helix DNA-binding domain"/>
    <property type="match status" value="1"/>
</dbReference>
<dbReference type="RefSeq" id="WP_094435415.1">
    <property type="nucleotide sequence ID" value="NZ_AP024172.1"/>
</dbReference>
<evidence type="ECO:0000256" key="4">
    <source>
        <dbReference type="SAM" id="MobiDB-lite"/>
    </source>
</evidence>
<evidence type="ECO:0000256" key="1">
    <source>
        <dbReference type="ARBA" id="ARBA00023015"/>
    </source>
</evidence>
<feature type="region of interest" description="Disordered" evidence="4">
    <location>
        <begin position="1"/>
        <end position="53"/>
    </location>
</feature>
<dbReference type="InterPro" id="IPR036390">
    <property type="entry name" value="WH_DNA-bd_sf"/>
</dbReference>
<dbReference type="InterPro" id="IPR036388">
    <property type="entry name" value="WH-like_DNA-bd_sf"/>
</dbReference>
<comment type="caution">
    <text evidence="7">The sequence shown here is derived from an EMBL/GenBank/DDBJ whole genome shotgun (WGS) entry which is preliminary data.</text>
</comment>
<sequence length="309" mass="34046">MRNEDILALTPRSAAAPAQAKPRRTKEQSLAKVDKMRRGKHRKGEDATDIAGDEEEQDRQFVVALSRGLRVLSAFKAKDPTLGNKELAERTGIPAATISRLTHTLTKMGYLHFDARTETYDLGGSALTLGHTALARISLRRVALPLMQELAQRANANVGLGIRDRSMMLYAETCEGSGLIGLRLFPGSRISMATSAMGRAYISALGNDEREELLKELAPQYGSEWPTIRHGIDQAMREVAQQGFCLSLGDWQKEIHGVAVPLVDPVRGTVYALNLGGPAYLLSEAFMRNECGPWLREVRDKINMVFATE</sequence>
<dbReference type="GO" id="GO:0003677">
    <property type="term" value="F:DNA binding"/>
    <property type="evidence" value="ECO:0007669"/>
    <property type="project" value="UniProtKB-KW"/>
</dbReference>
<dbReference type="InterPro" id="IPR005471">
    <property type="entry name" value="Tscrpt_reg_IclR_N"/>
</dbReference>
<dbReference type="GO" id="GO:0045892">
    <property type="term" value="P:negative regulation of DNA-templated transcription"/>
    <property type="evidence" value="ECO:0007669"/>
    <property type="project" value="TreeGrafter"/>
</dbReference>
<accession>A0A3R7F172</accession>
<gene>
    <name evidence="7" type="ORF">CE154_004160</name>
</gene>
<evidence type="ECO:0000256" key="2">
    <source>
        <dbReference type="ARBA" id="ARBA00023125"/>
    </source>
</evidence>
<dbReference type="InterPro" id="IPR029016">
    <property type="entry name" value="GAF-like_dom_sf"/>
</dbReference>
<keyword evidence="1" id="KW-0805">Transcription regulation</keyword>
<dbReference type="Pfam" id="PF01614">
    <property type="entry name" value="IclR_C"/>
    <property type="match status" value="1"/>
</dbReference>
<dbReference type="InterPro" id="IPR014757">
    <property type="entry name" value="Tscrpt_reg_IclR_C"/>
</dbReference>
<feature type="domain" description="IclR-ED" evidence="6">
    <location>
        <begin position="125"/>
        <end position="308"/>
    </location>
</feature>
<dbReference type="Pfam" id="PF09339">
    <property type="entry name" value="HTH_IclR"/>
    <property type="match status" value="1"/>
</dbReference>
<dbReference type="Proteomes" id="UP000216225">
    <property type="component" value="Unassembled WGS sequence"/>
</dbReference>
<dbReference type="EMBL" id="NKDB02000001">
    <property type="protein sequence ID" value="RKJ98948.1"/>
    <property type="molecule type" value="Genomic_DNA"/>
</dbReference>
<dbReference type="SMART" id="SM00346">
    <property type="entry name" value="HTH_ICLR"/>
    <property type="match status" value="1"/>
</dbReference>
<protein>
    <submittedName>
        <fullName evidence="7">IclR family transcriptional regulator</fullName>
    </submittedName>
</protein>
<name>A0A3R7F172_9BURK</name>
<proteinExistence type="predicted"/>
<evidence type="ECO:0000259" key="5">
    <source>
        <dbReference type="PROSITE" id="PS51077"/>
    </source>
</evidence>